<dbReference type="InterPro" id="IPR029058">
    <property type="entry name" value="AB_hydrolase_fold"/>
</dbReference>
<dbReference type="GO" id="GO:0016020">
    <property type="term" value="C:membrane"/>
    <property type="evidence" value="ECO:0007669"/>
    <property type="project" value="TreeGrafter"/>
</dbReference>
<dbReference type="RefSeq" id="WP_101893619.1">
    <property type="nucleotide sequence ID" value="NZ_CP022684.1"/>
</dbReference>
<reference evidence="3" key="1">
    <citation type="submission" date="2017-08" db="EMBL/GenBank/DDBJ databases">
        <title>Direct submision.</title>
        <authorList>
            <person name="Kim S.-J."/>
            <person name="Rhee S.-K."/>
        </authorList>
    </citation>
    <scope>NUCLEOTIDE SEQUENCE [LARGE SCALE GENOMIC DNA]</scope>
    <source>
        <strain evidence="3">GI5</strain>
    </source>
</reference>
<name>A0A2K9LJ39_9GAMM</name>
<dbReference type="PRINTS" id="PR00412">
    <property type="entry name" value="EPOXHYDRLASE"/>
</dbReference>
<evidence type="ECO:0000313" key="2">
    <source>
        <dbReference type="EMBL" id="AUM12283.1"/>
    </source>
</evidence>
<dbReference type="EMBL" id="CP022684">
    <property type="protein sequence ID" value="AUM12283.1"/>
    <property type="molecule type" value="Genomic_DNA"/>
</dbReference>
<protein>
    <recommendedName>
        <fullName evidence="1">AB hydrolase-1 domain-containing protein</fullName>
    </recommendedName>
</protein>
<keyword evidence="3" id="KW-1185">Reference proteome</keyword>
<dbReference type="OrthoDB" id="2086224at2"/>
<dbReference type="Proteomes" id="UP000235116">
    <property type="component" value="Chromosome"/>
</dbReference>
<sequence>MNFAQAGRKRLKDTWHYSVTRTIKHVGCHLAGFERKMIDLGDGRQYSYYDNNRSGKEVLLLIHGFNADKDHWLSLSHRLKQYRIIAPDLCGHGESWYEASYKHDIPFYVDELKRFADAMGLNRFHMVGNSMGGWITSLYSVTYPDDVCSIVLLNAVGVKPPLISPFFEALSGDKNPFFFSNQEDFDQLMKISVADASSIPKSFRCVSFQEGLARMARAKKLFADIMDQDQKQTHPAQMVDGVLNRIVQPALIVWGDKDGIMDSSMAEVFQRGIPNSQVVIMKNIGHLPMLECPNETSRYIKGFLKGLGALPVQ</sequence>
<dbReference type="GO" id="GO:0047372">
    <property type="term" value="F:monoacylglycerol lipase activity"/>
    <property type="evidence" value="ECO:0007669"/>
    <property type="project" value="TreeGrafter"/>
</dbReference>
<feature type="domain" description="AB hydrolase-1" evidence="1">
    <location>
        <begin position="58"/>
        <end position="291"/>
    </location>
</feature>
<dbReference type="InterPro" id="IPR050266">
    <property type="entry name" value="AB_hydrolase_sf"/>
</dbReference>
<dbReference type="AlphaFoldDB" id="A0A2K9LJ39"/>
<dbReference type="PANTHER" id="PTHR43798:SF5">
    <property type="entry name" value="MONOACYLGLYCEROL LIPASE ABHD6"/>
    <property type="match status" value="1"/>
</dbReference>
<proteinExistence type="predicted"/>
<dbReference type="Gene3D" id="3.40.50.1820">
    <property type="entry name" value="alpha/beta hydrolase"/>
    <property type="match status" value="1"/>
</dbReference>
<accession>A0A2K9LJ39</accession>
<dbReference type="GO" id="GO:0046464">
    <property type="term" value="P:acylglycerol catabolic process"/>
    <property type="evidence" value="ECO:0007669"/>
    <property type="project" value="TreeGrafter"/>
</dbReference>
<organism evidence="2 3">
    <name type="scientific">Ketobacter alkanivorans</name>
    <dbReference type="NCBI Taxonomy" id="1917421"/>
    <lineage>
        <taxon>Bacteria</taxon>
        <taxon>Pseudomonadati</taxon>
        <taxon>Pseudomonadota</taxon>
        <taxon>Gammaproteobacteria</taxon>
        <taxon>Pseudomonadales</taxon>
        <taxon>Ketobacteraceae</taxon>
        <taxon>Ketobacter</taxon>
    </lineage>
</organism>
<dbReference type="PRINTS" id="PR00111">
    <property type="entry name" value="ABHYDROLASE"/>
</dbReference>
<evidence type="ECO:0000259" key="1">
    <source>
        <dbReference type="Pfam" id="PF00561"/>
    </source>
</evidence>
<dbReference type="InterPro" id="IPR000639">
    <property type="entry name" value="Epox_hydrolase-like"/>
</dbReference>
<dbReference type="InterPro" id="IPR000073">
    <property type="entry name" value="AB_hydrolase_1"/>
</dbReference>
<dbReference type="SUPFAM" id="SSF53474">
    <property type="entry name" value="alpha/beta-Hydrolases"/>
    <property type="match status" value="1"/>
</dbReference>
<dbReference type="PANTHER" id="PTHR43798">
    <property type="entry name" value="MONOACYLGLYCEROL LIPASE"/>
    <property type="match status" value="1"/>
</dbReference>
<gene>
    <name evidence="2" type="ORF">Kalk_07595</name>
</gene>
<evidence type="ECO:0000313" key="3">
    <source>
        <dbReference type="Proteomes" id="UP000235116"/>
    </source>
</evidence>
<dbReference type="Pfam" id="PF00561">
    <property type="entry name" value="Abhydrolase_1"/>
    <property type="match status" value="1"/>
</dbReference>
<dbReference type="KEGG" id="kak:Kalk_07595"/>